<dbReference type="VEuPathDB" id="AmoebaDB:DICPUDRAFT_51958"/>
<sequence>MNHQFMQSPLYLEPNTNGPHINNVNNSLHNLNLNHPLNNSSNSNYSYNSNNYNSSNNNYNNNNNNNNNNSHQIHNSYQNYESYNENCNNSNNNNLNNINNNSNINNNNYSHNNINNNYNNSNNTLKIPPLPIIGQPSSTSPNGIGNSGLGLNNTNKLFSKLDLSKVPNSYQLTHNSSMPNSPTSSNISPSTPTSMALNLNSLKSILDSPPAAPATSASSSSNDHSNGIVHHINLHSGGVNHNGVVMNSLNLNNIGQNANNNSNNSSGNQPPTPSSSSFNIPLLQLKQLQGQSPPNNTTTTTTTNHQIPIINTPEIHHQRSNPPSATNSPRYYIPSQQQESSVENSPFTTPLSSPRGPISPRAASNSSLLNNQSNIRVEEQWKKIEYYVNDLSHFIYDCIRSKDFSNLSELKDKIEEVVNTSKEIEIIHSIAKSLPPQTRARKKRSTKAEKLQKDLIGIKRTYVTTPKSKGTYCIFCGTMETPEWRKGPGGHKTLCNACGLHYAKNIKKENQNNNNSPNPQSSPNSNIGNNNNNSNSNNESAMSVSKLISDN</sequence>
<feature type="region of interest" description="Disordered" evidence="2">
    <location>
        <begin position="170"/>
        <end position="234"/>
    </location>
</feature>
<keyword evidence="1" id="KW-0863">Zinc-finger</keyword>
<dbReference type="FunCoup" id="F1A6E4">
    <property type="interactions" value="860"/>
</dbReference>
<dbReference type="eggNOG" id="KOG1601">
    <property type="taxonomic scope" value="Eukaryota"/>
</dbReference>
<feature type="region of interest" description="Disordered" evidence="2">
    <location>
        <begin position="251"/>
        <end position="366"/>
    </location>
</feature>
<dbReference type="OrthoDB" id="2162994at2759"/>
<name>F1A6E4_DICPU</name>
<feature type="region of interest" description="Disordered" evidence="2">
    <location>
        <begin position="1"/>
        <end position="74"/>
    </location>
</feature>
<feature type="compositionally biased region" description="Low complexity" evidence="2">
    <location>
        <begin position="175"/>
        <end position="194"/>
    </location>
</feature>
<dbReference type="STRING" id="5786.F1A6E4"/>
<keyword evidence="5" id="KW-1185">Reference proteome</keyword>
<dbReference type="SMART" id="SM00401">
    <property type="entry name" value="ZnF_GATA"/>
    <property type="match status" value="1"/>
</dbReference>
<feature type="compositionally biased region" description="Low complexity" evidence="2">
    <location>
        <begin position="22"/>
        <end position="74"/>
    </location>
</feature>
<dbReference type="GO" id="GO:0006357">
    <property type="term" value="P:regulation of transcription by RNA polymerase II"/>
    <property type="evidence" value="ECO:0000318"/>
    <property type="project" value="GO_Central"/>
</dbReference>
<feature type="region of interest" description="Disordered" evidence="2">
    <location>
        <begin position="129"/>
        <end position="148"/>
    </location>
</feature>
<keyword evidence="1" id="KW-0479">Metal-binding</keyword>
<dbReference type="PROSITE" id="PS50114">
    <property type="entry name" value="GATA_ZN_FINGER_2"/>
    <property type="match status" value="1"/>
</dbReference>
<feature type="region of interest" description="Disordered" evidence="2">
    <location>
        <begin position="508"/>
        <end position="551"/>
    </location>
</feature>
<proteinExistence type="predicted"/>
<gene>
    <name evidence="4" type="primary">gtaC</name>
    <name evidence="4" type="ORF">DICPUDRAFT_51958</name>
</gene>
<evidence type="ECO:0000256" key="1">
    <source>
        <dbReference type="PROSITE-ProRule" id="PRU00094"/>
    </source>
</evidence>
<dbReference type="InterPro" id="IPR000679">
    <property type="entry name" value="Znf_GATA"/>
</dbReference>
<reference evidence="5" key="1">
    <citation type="journal article" date="2011" name="Genome Biol.">
        <title>Comparative genomics of the social amoebae Dictyostelium discoideum and Dictyostelium purpureum.</title>
        <authorList>
            <consortium name="US DOE Joint Genome Institute (JGI-PGF)"/>
            <person name="Sucgang R."/>
            <person name="Kuo A."/>
            <person name="Tian X."/>
            <person name="Salerno W."/>
            <person name="Parikh A."/>
            <person name="Feasley C.L."/>
            <person name="Dalin E."/>
            <person name="Tu H."/>
            <person name="Huang E."/>
            <person name="Barry K."/>
            <person name="Lindquist E."/>
            <person name="Shapiro H."/>
            <person name="Bruce D."/>
            <person name="Schmutz J."/>
            <person name="Salamov A."/>
            <person name="Fey P."/>
            <person name="Gaudet P."/>
            <person name="Anjard C."/>
            <person name="Babu M.M."/>
            <person name="Basu S."/>
            <person name="Bushmanova Y."/>
            <person name="van der Wel H."/>
            <person name="Katoh-Kurasawa M."/>
            <person name="Dinh C."/>
            <person name="Coutinho P.M."/>
            <person name="Saito T."/>
            <person name="Elias M."/>
            <person name="Schaap P."/>
            <person name="Kay R.R."/>
            <person name="Henrissat B."/>
            <person name="Eichinger L."/>
            <person name="Rivero F."/>
            <person name="Putnam N.H."/>
            <person name="West C.M."/>
            <person name="Loomis W.F."/>
            <person name="Chisholm R.L."/>
            <person name="Shaulsky G."/>
            <person name="Strassmann J.E."/>
            <person name="Queller D.C."/>
            <person name="Kuspa A."/>
            <person name="Grigoriev I.V."/>
        </authorList>
    </citation>
    <scope>NUCLEOTIDE SEQUENCE [LARGE SCALE GENOMIC DNA]</scope>
    <source>
        <strain evidence="5">QSDP1</strain>
    </source>
</reference>
<dbReference type="Pfam" id="PF00320">
    <property type="entry name" value="GATA"/>
    <property type="match status" value="1"/>
</dbReference>
<dbReference type="GeneID" id="10511344"/>
<dbReference type="Proteomes" id="UP000001064">
    <property type="component" value="Unassembled WGS sequence"/>
</dbReference>
<dbReference type="KEGG" id="dpp:DICPUDRAFT_51958"/>
<dbReference type="InterPro" id="IPR013088">
    <property type="entry name" value="Znf_NHR/GATA"/>
</dbReference>
<dbReference type="OMA" id="IRVEEQW"/>
<evidence type="ECO:0000259" key="3">
    <source>
        <dbReference type="PROSITE" id="PS50114"/>
    </source>
</evidence>
<organism evidence="4 5">
    <name type="scientific">Dictyostelium purpureum</name>
    <name type="common">Slime mold</name>
    <dbReference type="NCBI Taxonomy" id="5786"/>
    <lineage>
        <taxon>Eukaryota</taxon>
        <taxon>Amoebozoa</taxon>
        <taxon>Evosea</taxon>
        <taxon>Eumycetozoa</taxon>
        <taxon>Dictyostelia</taxon>
        <taxon>Dictyosteliales</taxon>
        <taxon>Dictyosteliaceae</taxon>
        <taxon>Dictyostelium</taxon>
    </lineage>
</organism>
<feature type="compositionally biased region" description="Polar residues" evidence="2">
    <location>
        <begin position="320"/>
        <end position="352"/>
    </location>
</feature>
<dbReference type="InParanoid" id="F1A6E4"/>
<dbReference type="CDD" id="cd00202">
    <property type="entry name" value="ZnF_GATA"/>
    <property type="match status" value="1"/>
</dbReference>
<evidence type="ECO:0000313" key="4">
    <source>
        <dbReference type="EMBL" id="EGC28236.1"/>
    </source>
</evidence>
<evidence type="ECO:0000256" key="2">
    <source>
        <dbReference type="SAM" id="MobiDB-lite"/>
    </source>
</evidence>
<dbReference type="GO" id="GO:0005634">
    <property type="term" value="C:nucleus"/>
    <property type="evidence" value="ECO:0000318"/>
    <property type="project" value="GO_Central"/>
</dbReference>
<feature type="compositionally biased region" description="Polar residues" evidence="2">
    <location>
        <begin position="541"/>
        <end position="551"/>
    </location>
</feature>
<dbReference type="GO" id="GO:0008270">
    <property type="term" value="F:zinc ion binding"/>
    <property type="evidence" value="ECO:0007669"/>
    <property type="project" value="UniProtKB-KW"/>
</dbReference>
<feature type="compositionally biased region" description="Low complexity" evidence="2">
    <location>
        <begin position="293"/>
        <end position="313"/>
    </location>
</feature>
<accession>F1A6E4</accession>
<feature type="compositionally biased region" description="Low complexity" evidence="2">
    <location>
        <begin position="511"/>
        <end position="540"/>
    </location>
</feature>
<evidence type="ECO:0000313" key="5">
    <source>
        <dbReference type="Proteomes" id="UP000001064"/>
    </source>
</evidence>
<dbReference type="RefSeq" id="XP_003295238.1">
    <property type="nucleotide sequence ID" value="XM_003295190.1"/>
</dbReference>
<keyword evidence="1" id="KW-0862">Zinc</keyword>
<dbReference type="SUPFAM" id="SSF57716">
    <property type="entry name" value="Glucocorticoid receptor-like (DNA-binding domain)"/>
    <property type="match status" value="1"/>
</dbReference>
<dbReference type="GO" id="GO:0000976">
    <property type="term" value="F:transcription cis-regulatory region binding"/>
    <property type="evidence" value="ECO:0000318"/>
    <property type="project" value="GO_Central"/>
</dbReference>
<dbReference type="AlphaFoldDB" id="F1A6E4"/>
<dbReference type="EMBL" id="GL871729">
    <property type="protein sequence ID" value="EGC28236.1"/>
    <property type="molecule type" value="Genomic_DNA"/>
</dbReference>
<feature type="domain" description="GATA-type" evidence="3">
    <location>
        <begin position="467"/>
        <end position="502"/>
    </location>
</feature>
<protein>
    <recommendedName>
        <fullName evidence="3">GATA-type domain-containing protein</fullName>
    </recommendedName>
</protein>
<feature type="compositionally biased region" description="Low complexity" evidence="2">
    <location>
        <begin position="251"/>
        <end position="277"/>
    </location>
</feature>
<dbReference type="Gene3D" id="3.30.50.10">
    <property type="entry name" value="Erythroid Transcription Factor GATA-1, subunit A"/>
    <property type="match status" value="1"/>
</dbReference>